<proteinExistence type="predicted"/>
<dbReference type="OrthoDB" id="323908at2759"/>
<sequence>MLNLKTKKHSFSIQKRQYWTQNDNKLLEKVVKLHNSDSKTILLEEMEVNVHQDELRQTGDFNKKYIQWSHQKI</sequence>
<name>A0A8S1VLL6_9CILI</name>
<reference evidence="1" key="1">
    <citation type="submission" date="2021-01" db="EMBL/GenBank/DDBJ databases">
        <authorList>
            <consortium name="Genoscope - CEA"/>
            <person name="William W."/>
        </authorList>
    </citation>
    <scope>NUCLEOTIDE SEQUENCE</scope>
</reference>
<accession>A0A8S1VLL6</accession>
<dbReference type="Proteomes" id="UP000689195">
    <property type="component" value="Unassembled WGS sequence"/>
</dbReference>
<gene>
    <name evidence="1" type="ORF">PPENT_87.1.T0670040</name>
</gene>
<dbReference type="EMBL" id="CAJJDO010000067">
    <property type="protein sequence ID" value="CAD8177135.1"/>
    <property type="molecule type" value="Genomic_DNA"/>
</dbReference>
<comment type="caution">
    <text evidence="1">The sequence shown here is derived from an EMBL/GenBank/DDBJ whole genome shotgun (WGS) entry which is preliminary data.</text>
</comment>
<keyword evidence="2" id="KW-1185">Reference proteome</keyword>
<organism evidence="1 2">
    <name type="scientific">Paramecium pentaurelia</name>
    <dbReference type="NCBI Taxonomy" id="43138"/>
    <lineage>
        <taxon>Eukaryota</taxon>
        <taxon>Sar</taxon>
        <taxon>Alveolata</taxon>
        <taxon>Ciliophora</taxon>
        <taxon>Intramacronucleata</taxon>
        <taxon>Oligohymenophorea</taxon>
        <taxon>Peniculida</taxon>
        <taxon>Parameciidae</taxon>
        <taxon>Paramecium</taxon>
    </lineage>
</organism>
<evidence type="ECO:0000313" key="1">
    <source>
        <dbReference type="EMBL" id="CAD8177135.1"/>
    </source>
</evidence>
<protein>
    <submittedName>
        <fullName evidence="1">Uncharacterized protein</fullName>
    </submittedName>
</protein>
<dbReference type="AlphaFoldDB" id="A0A8S1VLL6"/>
<evidence type="ECO:0000313" key="2">
    <source>
        <dbReference type="Proteomes" id="UP000689195"/>
    </source>
</evidence>